<evidence type="ECO:0000313" key="2">
    <source>
        <dbReference type="EMBL" id="AZQ78113.1"/>
    </source>
</evidence>
<evidence type="ECO:0000313" key="3">
    <source>
        <dbReference type="Proteomes" id="UP000280344"/>
    </source>
</evidence>
<gene>
    <name evidence="2" type="ORF">EJ997_02890</name>
</gene>
<dbReference type="InterPro" id="IPR010997">
    <property type="entry name" value="HRDC-like_sf"/>
</dbReference>
<dbReference type="SMART" id="SM00474">
    <property type="entry name" value="35EXOc"/>
    <property type="match status" value="1"/>
</dbReference>
<dbReference type="InterPro" id="IPR044876">
    <property type="entry name" value="HRDC_dom_sf"/>
</dbReference>
<dbReference type="GO" id="GO:0008408">
    <property type="term" value="F:3'-5' exonuclease activity"/>
    <property type="evidence" value="ECO:0007669"/>
    <property type="project" value="InterPro"/>
</dbReference>
<dbReference type="InterPro" id="IPR051086">
    <property type="entry name" value="RNase_D-like"/>
</dbReference>
<dbReference type="Gene3D" id="3.30.420.10">
    <property type="entry name" value="Ribonuclease H-like superfamily/Ribonuclease H"/>
    <property type="match status" value="1"/>
</dbReference>
<dbReference type="CDD" id="cd06142">
    <property type="entry name" value="RNaseD_exo"/>
    <property type="match status" value="1"/>
</dbReference>
<accession>A0A3S9Q0E7</accession>
<dbReference type="OrthoDB" id="144122at2"/>
<dbReference type="GO" id="GO:0006139">
    <property type="term" value="P:nucleobase-containing compound metabolic process"/>
    <property type="evidence" value="ECO:0007669"/>
    <property type="project" value="InterPro"/>
</dbReference>
<dbReference type="InterPro" id="IPR036397">
    <property type="entry name" value="RNaseH_sf"/>
</dbReference>
<evidence type="ECO:0000259" key="1">
    <source>
        <dbReference type="PROSITE" id="PS50967"/>
    </source>
</evidence>
<protein>
    <submittedName>
        <fullName evidence="2">Ribonuclease D</fullName>
    </submittedName>
</protein>
<dbReference type="Pfam" id="PF01612">
    <property type="entry name" value="DNA_pol_A_exo1"/>
    <property type="match status" value="1"/>
</dbReference>
<dbReference type="Pfam" id="PF00570">
    <property type="entry name" value="HRDC"/>
    <property type="match status" value="1"/>
</dbReference>
<feature type="domain" description="HRDC" evidence="1">
    <location>
        <begin position="198"/>
        <end position="278"/>
    </location>
</feature>
<dbReference type="KEGG" id="flh:EJ997_02890"/>
<dbReference type="SUPFAM" id="SSF53098">
    <property type="entry name" value="Ribonuclease H-like"/>
    <property type="match status" value="1"/>
</dbReference>
<organism evidence="2 3">
    <name type="scientific">Flaviflexus ciconiae</name>
    <dbReference type="NCBI Taxonomy" id="2496867"/>
    <lineage>
        <taxon>Bacteria</taxon>
        <taxon>Bacillati</taxon>
        <taxon>Actinomycetota</taxon>
        <taxon>Actinomycetes</taxon>
        <taxon>Actinomycetales</taxon>
        <taxon>Actinomycetaceae</taxon>
        <taxon>Flaviflexus</taxon>
    </lineage>
</organism>
<dbReference type="InterPro" id="IPR002121">
    <property type="entry name" value="HRDC_dom"/>
</dbReference>
<dbReference type="EMBL" id="CP034593">
    <property type="protein sequence ID" value="AZQ78113.1"/>
    <property type="molecule type" value="Genomic_DNA"/>
</dbReference>
<dbReference type="PANTHER" id="PTHR47649">
    <property type="entry name" value="RIBONUCLEASE D"/>
    <property type="match status" value="1"/>
</dbReference>
<dbReference type="Pfam" id="PF18305">
    <property type="entry name" value="DNA_pol_A_exoN"/>
    <property type="match status" value="1"/>
</dbReference>
<sequence length="374" mass="42244">MATAIAALKKGTGPFAVDTERAQGIRYSGRAYLIQIKREGSGIFLIDPPPLSDMMPQLAEVLAEDEWILHAADQDLPSLTGEGLQAPSLWDTEVAALLLGDERVSLQAVISNDQDIQLAKEHSNSDWSARPLAPALLSYAALDVELLIEERKIQMERLEEIGRMEWMVQECNHLLTAPPKKINPEPWRKIASSQRIRDPRGLSILRELWWERDEIAKARDVGPEKVLPARALGALAASMPKSVEEVRSSSAVRSRSRQVLIERWWEAIERGWESKDLPGRHAATKDGLPDVRNWKNQNPEAARRWDIVRPTVLARAEEIGIRQEVLLKPAIQRDLAWTGWNTVDQMVEVLYRSGARPWQIEEVAIRLPRSGEDE</sequence>
<proteinExistence type="predicted"/>
<reference evidence="2 3" key="1">
    <citation type="submission" date="2018-12" db="EMBL/GenBank/DDBJ databases">
        <title>Complete genome sequence of Flaviflexus sp. H23T48.</title>
        <authorList>
            <person name="Bae J.-W."/>
            <person name="Lee J.-Y."/>
        </authorList>
    </citation>
    <scope>NUCLEOTIDE SEQUENCE [LARGE SCALE GENOMIC DNA]</scope>
    <source>
        <strain evidence="2 3">H23T48</strain>
    </source>
</reference>
<dbReference type="PROSITE" id="PS50967">
    <property type="entry name" value="HRDC"/>
    <property type="match status" value="1"/>
</dbReference>
<dbReference type="Gene3D" id="1.10.150.80">
    <property type="entry name" value="HRDC domain"/>
    <property type="match status" value="2"/>
</dbReference>
<dbReference type="SMART" id="SM00341">
    <property type="entry name" value="HRDC"/>
    <property type="match status" value="1"/>
</dbReference>
<dbReference type="GO" id="GO:0003676">
    <property type="term" value="F:nucleic acid binding"/>
    <property type="evidence" value="ECO:0007669"/>
    <property type="project" value="InterPro"/>
</dbReference>
<dbReference type="Proteomes" id="UP000280344">
    <property type="component" value="Chromosome"/>
</dbReference>
<dbReference type="InterPro" id="IPR002562">
    <property type="entry name" value="3'-5'_exonuclease_dom"/>
</dbReference>
<keyword evidence="3" id="KW-1185">Reference proteome</keyword>
<dbReference type="InterPro" id="IPR012337">
    <property type="entry name" value="RNaseH-like_sf"/>
</dbReference>
<dbReference type="AlphaFoldDB" id="A0A3S9Q0E7"/>
<dbReference type="SUPFAM" id="SSF47819">
    <property type="entry name" value="HRDC-like"/>
    <property type="match status" value="1"/>
</dbReference>
<name>A0A3S9Q0E7_9ACTO</name>
<dbReference type="PANTHER" id="PTHR47649:SF1">
    <property type="entry name" value="RIBONUCLEASE D"/>
    <property type="match status" value="1"/>
</dbReference>
<dbReference type="InterPro" id="IPR041605">
    <property type="entry name" value="Exo_C"/>
</dbReference>
<dbReference type="GO" id="GO:0000166">
    <property type="term" value="F:nucleotide binding"/>
    <property type="evidence" value="ECO:0007669"/>
    <property type="project" value="InterPro"/>
</dbReference>